<feature type="domain" description="Nucleoside diphosphate kinase-like" evidence="12">
    <location>
        <begin position="3"/>
        <end position="140"/>
    </location>
</feature>
<evidence type="ECO:0000256" key="4">
    <source>
        <dbReference type="ARBA" id="ARBA00017632"/>
    </source>
</evidence>
<dbReference type="EMBL" id="BARV01010814">
    <property type="protein sequence ID" value="GAI02353.1"/>
    <property type="molecule type" value="Genomic_DNA"/>
</dbReference>
<dbReference type="Gene3D" id="3.30.70.141">
    <property type="entry name" value="Nucleoside diphosphate kinase-like domain"/>
    <property type="match status" value="1"/>
</dbReference>
<keyword evidence="6" id="KW-0479">Metal-binding</keyword>
<reference evidence="13" key="1">
    <citation type="journal article" date="2014" name="Front. Microbiol.">
        <title>High frequency of phylogenetically diverse reductive dehalogenase-homologous genes in deep subseafloor sedimentary metagenomes.</title>
        <authorList>
            <person name="Kawai M."/>
            <person name="Futagami T."/>
            <person name="Toyoda A."/>
            <person name="Takaki Y."/>
            <person name="Nishi S."/>
            <person name="Hori S."/>
            <person name="Arai W."/>
            <person name="Tsubouchi T."/>
            <person name="Morono Y."/>
            <person name="Uchiyama I."/>
            <person name="Ito T."/>
            <person name="Fujiyama A."/>
            <person name="Inagaki F."/>
            <person name="Takami H."/>
        </authorList>
    </citation>
    <scope>NUCLEOTIDE SEQUENCE</scope>
    <source>
        <strain evidence="13">Expedition CK06-06</strain>
    </source>
</reference>
<dbReference type="PANTHER" id="PTHR11349">
    <property type="entry name" value="NUCLEOSIDE DIPHOSPHATE KINASE"/>
    <property type="match status" value="1"/>
</dbReference>
<evidence type="ECO:0000256" key="7">
    <source>
        <dbReference type="ARBA" id="ARBA00022741"/>
    </source>
</evidence>
<keyword evidence="8" id="KW-0418">Kinase</keyword>
<dbReference type="PROSITE" id="PS51374">
    <property type="entry name" value="NDPK_LIKE"/>
    <property type="match status" value="1"/>
</dbReference>
<keyword evidence="10" id="KW-0460">Magnesium</keyword>
<dbReference type="AlphaFoldDB" id="X1K703"/>
<comment type="caution">
    <text evidence="13">The sequence shown here is derived from an EMBL/GenBank/DDBJ whole genome shotgun (WGS) entry which is preliminary data.</text>
</comment>
<dbReference type="GO" id="GO:0046872">
    <property type="term" value="F:metal ion binding"/>
    <property type="evidence" value="ECO:0007669"/>
    <property type="project" value="UniProtKB-KW"/>
</dbReference>
<dbReference type="CDD" id="cd04413">
    <property type="entry name" value="NDPk_I"/>
    <property type="match status" value="1"/>
</dbReference>
<evidence type="ECO:0000256" key="3">
    <source>
        <dbReference type="ARBA" id="ARBA00012966"/>
    </source>
</evidence>
<dbReference type="InterPro" id="IPR023005">
    <property type="entry name" value="Nucleoside_diP_kinase_AS"/>
</dbReference>
<accession>X1K703</accession>
<evidence type="ECO:0000256" key="11">
    <source>
        <dbReference type="ARBA" id="ARBA00023080"/>
    </source>
</evidence>
<dbReference type="HAMAP" id="MF_00451">
    <property type="entry name" value="NDP_kinase"/>
    <property type="match status" value="1"/>
</dbReference>
<dbReference type="GO" id="GO:0004550">
    <property type="term" value="F:nucleoside diphosphate kinase activity"/>
    <property type="evidence" value="ECO:0007669"/>
    <property type="project" value="UniProtKB-EC"/>
</dbReference>
<evidence type="ECO:0000256" key="8">
    <source>
        <dbReference type="ARBA" id="ARBA00022777"/>
    </source>
</evidence>
<dbReference type="NCBIfam" id="NF001908">
    <property type="entry name" value="PRK00668.1"/>
    <property type="match status" value="1"/>
</dbReference>
<evidence type="ECO:0000256" key="2">
    <source>
        <dbReference type="ARBA" id="ARBA00008142"/>
    </source>
</evidence>
<proteinExistence type="inferred from homology"/>
<evidence type="ECO:0000256" key="10">
    <source>
        <dbReference type="ARBA" id="ARBA00022842"/>
    </source>
</evidence>
<dbReference type="GO" id="GO:0006228">
    <property type="term" value="P:UTP biosynthetic process"/>
    <property type="evidence" value="ECO:0007669"/>
    <property type="project" value="InterPro"/>
</dbReference>
<dbReference type="SMART" id="SM00562">
    <property type="entry name" value="NDK"/>
    <property type="match status" value="1"/>
</dbReference>
<dbReference type="Pfam" id="PF00334">
    <property type="entry name" value="NDK"/>
    <property type="match status" value="1"/>
</dbReference>
<name>X1K703_9ZZZZ</name>
<dbReference type="GO" id="GO:0006241">
    <property type="term" value="P:CTP biosynthetic process"/>
    <property type="evidence" value="ECO:0007669"/>
    <property type="project" value="InterPro"/>
</dbReference>
<evidence type="ECO:0000256" key="9">
    <source>
        <dbReference type="ARBA" id="ARBA00022840"/>
    </source>
</evidence>
<dbReference type="SUPFAM" id="SSF54919">
    <property type="entry name" value="Nucleoside diphosphate kinase, NDK"/>
    <property type="match status" value="1"/>
</dbReference>
<comment type="cofactor">
    <cofactor evidence="1">
        <name>Mg(2+)</name>
        <dbReference type="ChEBI" id="CHEBI:18420"/>
    </cofactor>
</comment>
<organism evidence="13">
    <name type="scientific">marine sediment metagenome</name>
    <dbReference type="NCBI Taxonomy" id="412755"/>
    <lineage>
        <taxon>unclassified sequences</taxon>
        <taxon>metagenomes</taxon>
        <taxon>ecological metagenomes</taxon>
    </lineage>
</organism>
<dbReference type="PRINTS" id="PR01243">
    <property type="entry name" value="NUCDPKINASE"/>
</dbReference>
<dbReference type="InterPro" id="IPR034907">
    <property type="entry name" value="NDK-like_dom"/>
</dbReference>
<evidence type="ECO:0000259" key="12">
    <source>
        <dbReference type="SMART" id="SM00562"/>
    </source>
</evidence>
<evidence type="ECO:0000256" key="5">
    <source>
        <dbReference type="ARBA" id="ARBA00022679"/>
    </source>
</evidence>
<dbReference type="EC" id="2.7.4.6" evidence="3"/>
<gene>
    <name evidence="13" type="ORF">S06H3_20781</name>
</gene>
<dbReference type="FunFam" id="3.30.70.141:FF:000003">
    <property type="entry name" value="Nucleoside diphosphate kinase"/>
    <property type="match status" value="1"/>
</dbReference>
<keyword evidence="5" id="KW-0808">Transferase</keyword>
<evidence type="ECO:0000313" key="13">
    <source>
        <dbReference type="EMBL" id="GAI02353.1"/>
    </source>
</evidence>
<comment type="similarity">
    <text evidence="2">Belongs to the NDK family.</text>
</comment>
<keyword evidence="11" id="KW-0546">Nucleotide metabolism</keyword>
<keyword evidence="7" id="KW-0547">Nucleotide-binding</keyword>
<evidence type="ECO:0000256" key="6">
    <source>
        <dbReference type="ARBA" id="ARBA00022723"/>
    </source>
</evidence>
<dbReference type="InterPro" id="IPR001564">
    <property type="entry name" value="Nucleoside_diP_kinase"/>
</dbReference>
<evidence type="ECO:0000256" key="1">
    <source>
        <dbReference type="ARBA" id="ARBA00001946"/>
    </source>
</evidence>
<sequence length="149" mass="16607">MNAQRTLVLCKPDTVQRQLVGRVISRLEEKGLKIIGMKMLRVDEDLARQQYQEHVEKAFFSDLISFITASPVVAIAVEGNNAVEVVRRLMGATNPQDAAVGTIRGDFGLNLTKNMVHGSDSLGSAKRELALFFSQEELQDYSLELEAWL</sequence>
<dbReference type="PROSITE" id="PS00469">
    <property type="entry name" value="NDPK"/>
    <property type="match status" value="1"/>
</dbReference>
<keyword evidence="9" id="KW-0067">ATP-binding</keyword>
<dbReference type="GO" id="GO:0005524">
    <property type="term" value="F:ATP binding"/>
    <property type="evidence" value="ECO:0007669"/>
    <property type="project" value="UniProtKB-KW"/>
</dbReference>
<protein>
    <recommendedName>
        <fullName evidence="4">Nucleoside diphosphate kinase</fullName>
        <ecNumber evidence="3">2.7.4.6</ecNumber>
    </recommendedName>
</protein>
<dbReference type="GO" id="GO:0006183">
    <property type="term" value="P:GTP biosynthetic process"/>
    <property type="evidence" value="ECO:0007669"/>
    <property type="project" value="InterPro"/>
</dbReference>
<dbReference type="InterPro" id="IPR036850">
    <property type="entry name" value="NDK-like_dom_sf"/>
</dbReference>